<dbReference type="InterPro" id="IPR036388">
    <property type="entry name" value="WH-like_DNA-bd_sf"/>
</dbReference>
<evidence type="ECO:0000256" key="2">
    <source>
        <dbReference type="ARBA" id="ARBA00023015"/>
    </source>
</evidence>
<dbReference type="SUPFAM" id="SSF53850">
    <property type="entry name" value="Periplasmic binding protein-like II"/>
    <property type="match status" value="1"/>
</dbReference>
<dbReference type="Pfam" id="PF03466">
    <property type="entry name" value="LysR_substrate"/>
    <property type="match status" value="1"/>
</dbReference>
<keyword evidence="2" id="KW-0805">Transcription regulation</keyword>
<dbReference type="Proteomes" id="UP000242869">
    <property type="component" value="Unassembled WGS sequence"/>
</dbReference>
<dbReference type="Pfam" id="PF00126">
    <property type="entry name" value="HTH_1"/>
    <property type="match status" value="1"/>
</dbReference>
<evidence type="ECO:0000259" key="5">
    <source>
        <dbReference type="PROSITE" id="PS50931"/>
    </source>
</evidence>
<dbReference type="Gene3D" id="3.40.190.290">
    <property type="match status" value="1"/>
</dbReference>
<dbReference type="STRING" id="83765.SAMN05660284_02131"/>
<comment type="similarity">
    <text evidence="1">Belongs to the LysR transcriptional regulatory family.</text>
</comment>
<organism evidence="6 7">
    <name type="scientific">Formivibrio citricus</name>
    <dbReference type="NCBI Taxonomy" id="83765"/>
    <lineage>
        <taxon>Bacteria</taxon>
        <taxon>Pseudomonadati</taxon>
        <taxon>Pseudomonadota</taxon>
        <taxon>Betaproteobacteria</taxon>
        <taxon>Neisseriales</taxon>
        <taxon>Chitinibacteraceae</taxon>
        <taxon>Formivibrio</taxon>
    </lineage>
</organism>
<feature type="domain" description="HTH lysR-type" evidence="5">
    <location>
        <begin position="1"/>
        <end position="25"/>
    </location>
</feature>
<proteinExistence type="inferred from homology"/>
<dbReference type="Gene3D" id="1.10.10.10">
    <property type="entry name" value="Winged helix-like DNA-binding domain superfamily/Winged helix DNA-binding domain"/>
    <property type="match status" value="1"/>
</dbReference>
<dbReference type="FunFam" id="3.40.190.290:FF:000001">
    <property type="entry name" value="Transcriptional regulator, LysR family"/>
    <property type="match status" value="1"/>
</dbReference>
<dbReference type="GO" id="GO:0006351">
    <property type="term" value="P:DNA-templated transcription"/>
    <property type="evidence" value="ECO:0007669"/>
    <property type="project" value="TreeGrafter"/>
</dbReference>
<dbReference type="SUPFAM" id="SSF46785">
    <property type="entry name" value="Winged helix' DNA-binding domain"/>
    <property type="match status" value="1"/>
</dbReference>
<evidence type="ECO:0000256" key="3">
    <source>
        <dbReference type="ARBA" id="ARBA00023125"/>
    </source>
</evidence>
<dbReference type="InterPro" id="IPR058163">
    <property type="entry name" value="LysR-type_TF_proteobact-type"/>
</dbReference>
<reference evidence="7" key="1">
    <citation type="submission" date="2016-10" db="EMBL/GenBank/DDBJ databases">
        <authorList>
            <person name="Varghese N."/>
            <person name="Submissions S."/>
        </authorList>
    </citation>
    <scope>NUCLEOTIDE SEQUENCE [LARGE SCALE GENOMIC DNA]</scope>
    <source>
        <strain evidence="7">DSM 6150</strain>
    </source>
</reference>
<dbReference type="InterPro" id="IPR000847">
    <property type="entry name" value="LysR_HTH_N"/>
</dbReference>
<evidence type="ECO:0000313" key="6">
    <source>
        <dbReference type="EMBL" id="SFN71984.1"/>
    </source>
</evidence>
<dbReference type="EMBL" id="FOVE01000015">
    <property type="protein sequence ID" value="SFN71984.1"/>
    <property type="molecule type" value="Genomic_DNA"/>
</dbReference>
<evidence type="ECO:0000256" key="1">
    <source>
        <dbReference type="ARBA" id="ARBA00009437"/>
    </source>
</evidence>
<evidence type="ECO:0000256" key="4">
    <source>
        <dbReference type="ARBA" id="ARBA00023163"/>
    </source>
</evidence>
<dbReference type="InterPro" id="IPR036390">
    <property type="entry name" value="WH_DNA-bd_sf"/>
</dbReference>
<dbReference type="AlphaFoldDB" id="A0A1I5BB98"/>
<evidence type="ECO:0000313" key="7">
    <source>
        <dbReference type="Proteomes" id="UP000242869"/>
    </source>
</evidence>
<dbReference type="GO" id="GO:0043565">
    <property type="term" value="F:sequence-specific DNA binding"/>
    <property type="evidence" value="ECO:0007669"/>
    <property type="project" value="TreeGrafter"/>
</dbReference>
<name>A0A1I5BB98_9NEIS</name>
<keyword evidence="3 6" id="KW-0238">DNA-binding</keyword>
<keyword evidence="7" id="KW-1185">Reference proteome</keyword>
<dbReference type="InterPro" id="IPR005119">
    <property type="entry name" value="LysR_subst-bd"/>
</dbReference>
<keyword evidence="4" id="KW-0804">Transcription</keyword>
<dbReference type="PROSITE" id="PS50931">
    <property type="entry name" value="HTH_LYSR"/>
    <property type="match status" value="1"/>
</dbReference>
<dbReference type="PANTHER" id="PTHR30537:SF5">
    <property type="entry name" value="HTH-TYPE TRANSCRIPTIONAL ACTIVATOR TTDR-RELATED"/>
    <property type="match status" value="1"/>
</dbReference>
<sequence>MRLNQLEKELGVRLLNRSTRQLSLTHEGEVYFSRGSALLADLADLNREVSSGSQTPKGLLKINAPMVLGRQKIAPIVYEYMERHPEIKIQLDLTSEPANQIEQGYDVSIRVGLPPDSRLVARKLASNRRYLCASPLYLDKFGMPSHPKELVKHECLILKRPEDANIWRLSKDNLIESIKVQGHFSSTDGEVLMGWALRGRGIVSAGDWYIHKYLKSGRMRHVLEEWSPPNWDIYAIYPEKIHLPAKVASFIDFLADKINMLQQK</sequence>
<accession>A0A1I5BB98</accession>
<protein>
    <submittedName>
        <fullName evidence="6">DNA-binding transcriptional regulator, LysR family</fullName>
    </submittedName>
</protein>
<gene>
    <name evidence="6" type="ORF">SAMN05660284_02131</name>
</gene>
<dbReference type="GO" id="GO:0003700">
    <property type="term" value="F:DNA-binding transcription factor activity"/>
    <property type="evidence" value="ECO:0007669"/>
    <property type="project" value="InterPro"/>
</dbReference>
<dbReference type="PANTHER" id="PTHR30537">
    <property type="entry name" value="HTH-TYPE TRANSCRIPTIONAL REGULATOR"/>
    <property type="match status" value="1"/>
</dbReference>